<feature type="region of interest" description="Disordered" evidence="1">
    <location>
        <begin position="314"/>
        <end position="356"/>
    </location>
</feature>
<dbReference type="OrthoDB" id="423041at2759"/>
<proteinExistence type="predicted"/>
<feature type="region of interest" description="Disordered" evidence="1">
    <location>
        <begin position="119"/>
        <end position="140"/>
    </location>
</feature>
<dbReference type="Proteomes" id="UP000601435">
    <property type="component" value="Unassembled WGS sequence"/>
</dbReference>
<keyword evidence="3" id="KW-1185">Reference proteome</keyword>
<dbReference type="EMBL" id="CAJNJA010025864">
    <property type="protein sequence ID" value="CAE7550610.1"/>
    <property type="molecule type" value="Genomic_DNA"/>
</dbReference>
<organism evidence="2 3">
    <name type="scientific">Symbiodinium necroappetens</name>
    <dbReference type="NCBI Taxonomy" id="1628268"/>
    <lineage>
        <taxon>Eukaryota</taxon>
        <taxon>Sar</taxon>
        <taxon>Alveolata</taxon>
        <taxon>Dinophyceae</taxon>
        <taxon>Suessiales</taxon>
        <taxon>Symbiodiniaceae</taxon>
        <taxon>Symbiodinium</taxon>
    </lineage>
</organism>
<evidence type="ECO:0000256" key="1">
    <source>
        <dbReference type="SAM" id="MobiDB-lite"/>
    </source>
</evidence>
<protein>
    <submittedName>
        <fullName evidence="2">Uncharacterized protein</fullName>
    </submittedName>
</protein>
<dbReference type="AlphaFoldDB" id="A0A812TZT3"/>
<evidence type="ECO:0000313" key="3">
    <source>
        <dbReference type="Proteomes" id="UP000601435"/>
    </source>
</evidence>
<sequence>MASGVAELEEVRLSPRFVAKLMEGAGQGLLVRAVEETRRRAFLIWQEHPWMSEQQNWLAAEQSLLRPVQRNALKFEAATQTQWEEEGQDNLKEASHGAPIAAAFAESASLDGCVSVTAGSDLGTSGQTSRSDRVGSVESDEMRGWVSDSLECPRASVTPGHPETGRDLAITGFTSDVQPFGKGGSAHTERKERLSVTKAFSAMACVPAPCREEKAAVQGRFHVVADFADCVEVPASEELCPAVAKMCSMQRLSREDFVESPCWKALQGDSKTVLWGLAQGLEENSVPSAEDHHTDTGCQTERVRRSTCVPRLALDRAHAKSSKSDGRQGSARGDAQSGLGMRCWPGSNVEVPPLPAPPENHPLLTPRTGAGPLRPVKVPKLALAPQKSWPCGLQARHAGQAVLAHDEFLISTPHLPGEGLPQAVPRSGSRSLSPSPSSFSDGSLDSLDISDWERVASLQTTASGVQEADLTRRSGRFSSERSGSACSDFSVCGLYGCGDKAESQVLRKVIRDLEERLQATGWLRLLMTMSCMQLGTPFFACSSYQHLSASRLPLSTPLFALEAMVSLTDTLPTGHFLCSSMPGFCCPAVVQR</sequence>
<reference evidence="2" key="1">
    <citation type="submission" date="2021-02" db="EMBL/GenBank/DDBJ databases">
        <authorList>
            <person name="Dougan E. K."/>
            <person name="Rhodes N."/>
            <person name="Thang M."/>
            <person name="Chan C."/>
        </authorList>
    </citation>
    <scope>NUCLEOTIDE SEQUENCE</scope>
</reference>
<feature type="compositionally biased region" description="Basic and acidic residues" evidence="1">
    <location>
        <begin position="130"/>
        <end position="140"/>
    </location>
</feature>
<feature type="region of interest" description="Disordered" evidence="1">
    <location>
        <begin position="414"/>
        <end position="443"/>
    </location>
</feature>
<comment type="caution">
    <text evidence="2">The sequence shown here is derived from an EMBL/GenBank/DDBJ whole genome shotgun (WGS) entry which is preliminary data.</text>
</comment>
<name>A0A812TZT3_9DINO</name>
<evidence type="ECO:0000313" key="2">
    <source>
        <dbReference type="EMBL" id="CAE7550610.1"/>
    </source>
</evidence>
<feature type="compositionally biased region" description="Low complexity" evidence="1">
    <location>
        <begin position="425"/>
        <end position="443"/>
    </location>
</feature>
<accession>A0A812TZT3</accession>
<feature type="compositionally biased region" description="Basic and acidic residues" evidence="1">
    <location>
        <begin position="314"/>
        <end position="326"/>
    </location>
</feature>
<gene>
    <name evidence="2" type="ORF">SNEC2469_LOCUS15861</name>
</gene>